<dbReference type="EMBL" id="CAHIKZ030001288">
    <property type="protein sequence ID" value="CAE1258805.1"/>
    <property type="molecule type" value="Genomic_DNA"/>
</dbReference>
<feature type="transmembrane region" description="Helical" evidence="1">
    <location>
        <begin position="163"/>
        <end position="186"/>
    </location>
</feature>
<protein>
    <submittedName>
        <fullName evidence="2">Uncharacterized protein</fullName>
    </submittedName>
</protein>
<feature type="transmembrane region" description="Helical" evidence="1">
    <location>
        <begin position="12"/>
        <end position="38"/>
    </location>
</feature>
<dbReference type="AlphaFoldDB" id="A0A812C8G0"/>
<feature type="transmembrane region" description="Helical" evidence="1">
    <location>
        <begin position="45"/>
        <end position="62"/>
    </location>
</feature>
<keyword evidence="1" id="KW-1133">Transmembrane helix</keyword>
<feature type="transmembrane region" description="Helical" evidence="1">
    <location>
        <begin position="138"/>
        <end position="156"/>
    </location>
</feature>
<accession>A0A812C8G0</accession>
<organism evidence="2 3">
    <name type="scientific">Acanthosepion pharaonis</name>
    <name type="common">Pharaoh cuttlefish</name>
    <name type="synonym">Sepia pharaonis</name>
    <dbReference type="NCBI Taxonomy" id="158019"/>
    <lineage>
        <taxon>Eukaryota</taxon>
        <taxon>Metazoa</taxon>
        <taxon>Spiralia</taxon>
        <taxon>Lophotrochozoa</taxon>
        <taxon>Mollusca</taxon>
        <taxon>Cephalopoda</taxon>
        <taxon>Coleoidea</taxon>
        <taxon>Decapodiformes</taxon>
        <taxon>Sepiida</taxon>
        <taxon>Sepiina</taxon>
        <taxon>Sepiidae</taxon>
        <taxon>Acanthosepion</taxon>
    </lineage>
</organism>
<comment type="caution">
    <text evidence="2">The sequence shown here is derived from an EMBL/GenBank/DDBJ whole genome shotgun (WGS) entry which is preliminary data.</text>
</comment>
<gene>
    <name evidence="2" type="ORF">SPHA_31399</name>
</gene>
<evidence type="ECO:0000313" key="3">
    <source>
        <dbReference type="Proteomes" id="UP000597762"/>
    </source>
</evidence>
<sequence length="242" mass="28507">MVVWWAGKQFHIILLLIFQSNLFLFLVAISLTTILFFISSHCLPVLLIFSFLSFFSFNFLFFPSILLFSFFIFFSLFFPHILILTCISFIPIFPSLFHIILFSFILAFSSFLTFHMFLFFLTFFSSFILFILSLPSVFSPLLSSTLHSILASLLFIESQYLKCFPFFFFAFPFLFLSFYLFFLFHLTSPTSFNFWSLYFLPLLSRTLVFLFSGLLVFPFPSFFPVIFILFTSFFSICPSILL</sequence>
<feature type="transmembrane region" description="Helical" evidence="1">
    <location>
        <begin position="68"/>
        <end position="92"/>
    </location>
</feature>
<feature type="transmembrane region" description="Helical" evidence="1">
    <location>
        <begin position="99"/>
        <end position="132"/>
    </location>
</feature>
<name>A0A812C8G0_ACAPH</name>
<keyword evidence="1" id="KW-0472">Membrane</keyword>
<evidence type="ECO:0000256" key="1">
    <source>
        <dbReference type="SAM" id="Phobius"/>
    </source>
</evidence>
<keyword evidence="1" id="KW-0812">Transmembrane</keyword>
<proteinExistence type="predicted"/>
<dbReference type="Proteomes" id="UP000597762">
    <property type="component" value="Unassembled WGS sequence"/>
</dbReference>
<keyword evidence="3" id="KW-1185">Reference proteome</keyword>
<reference evidence="2" key="1">
    <citation type="submission" date="2021-01" db="EMBL/GenBank/DDBJ databases">
        <authorList>
            <person name="Li R."/>
            <person name="Bekaert M."/>
        </authorList>
    </citation>
    <scope>NUCLEOTIDE SEQUENCE</scope>
    <source>
        <strain evidence="2">Farmed</strain>
    </source>
</reference>
<evidence type="ECO:0000313" key="2">
    <source>
        <dbReference type="EMBL" id="CAE1258805.1"/>
    </source>
</evidence>